<reference evidence="2 3" key="3">
    <citation type="journal article" date="2013" name="Rice">
        <title>Improvement of the Oryza sativa Nipponbare reference genome using next generation sequence and optical map data.</title>
        <authorList>
            <person name="Kawahara Y."/>
            <person name="de la Bastide M."/>
            <person name="Hamilton J.P."/>
            <person name="Kanamori H."/>
            <person name="McCombie W.R."/>
            <person name="Ouyang S."/>
            <person name="Schwartz D.C."/>
            <person name="Tanaka T."/>
            <person name="Wu J."/>
            <person name="Zhou S."/>
            <person name="Childs K.L."/>
            <person name="Davidson R.M."/>
            <person name="Lin H."/>
            <person name="Quesada-Ocampo L."/>
            <person name="Vaillancourt B."/>
            <person name="Sakai H."/>
            <person name="Lee S.S."/>
            <person name="Kim J."/>
            <person name="Numa H."/>
            <person name="Itoh T."/>
            <person name="Buell C.R."/>
            <person name="Matsumoto T."/>
        </authorList>
    </citation>
    <scope>NUCLEOTIDE SEQUENCE [LARGE SCALE GENOMIC DNA]</scope>
    <source>
        <strain evidence="3">cv. Nipponbare</strain>
    </source>
</reference>
<evidence type="ECO:0000256" key="1">
    <source>
        <dbReference type="SAM" id="Phobius"/>
    </source>
</evidence>
<dbReference type="eggNOG" id="ENOG502R2UA">
    <property type="taxonomic scope" value="Eukaryota"/>
</dbReference>
<dbReference type="AlphaFoldDB" id="A0A0N7KLJ3"/>
<proteinExistence type="predicted"/>
<keyword evidence="1" id="KW-1133">Transmembrane helix</keyword>
<reference evidence="3" key="1">
    <citation type="journal article" date="2005" name="Nature">
        <title>The map-based sequence of the rice genome.</title>
        <authorList>
            <consortium name="International rice genome sequencing project (IRGSP)"/>
            <person name="Matsumoto T."/>
            <person name="Wu J."/>
            <person name="Kanamori H."/>
            <person name="Katayose Y."/>
            <person name="Fujisawa M."/>
            <person name="Namiki N."/>
            <person name="Mizuno H."/>
            <person name="Yamamoto K."/>
            <person name="Antonio B.A."/>
            <person name="Baba T."/>
            <person name="Sakata K."/>
            <person name="Nagamura Y."/>
            <person name="Aoki H."/>
            <person name="Arikawa K."/>
            <person name="Arita K."/>
            <person name="Bito T."/>
            <person name="Chiden Y."/>
            <person name="Fujitsuka N."/>
            <person name="Fukunaka R."/>
            <person name="Hamada M."/>
            <person name="Harada C."/>
            <person name="Hayashi A."/>
            <person name="Hijishita S."/>
            <person name="Honda M."/>
            <person name="Hosokawa S."/>
            <person name="Ichikawa Y."/>
            <person name="Idonuma A."/>
            <person name="Iijima M."/>
            <person name="Ikeda M."/>
            <person name="Ikeno M."/>
            <person name="Ito K."/>
            <person name="Ito S."/>
            <person name="Ito T."/>
            <person name="Ito Y."/>
            <person name="Ito Y."/>
            <person name="Iwabuchi A."/>
            <person name="Kamiya K."/>
            <person name="Karasawa W."/>
            <person name="Kurita K."/>
            <person name="Katagiri S."/>
            <person name="Kikuta A."/>
            <person name="Kobayashi H."/>
            <person name="Kobayashi N."/>
            <person name="Machita K."/>
            <person name="Maehara T."/>
            <person name="Masukawa M."/>
            <person name="Mizubayashi T."/>
            <person name="Mukai Y."/>
            <person name="Nagasaki H."/>
            <person name="Nagata Y."/>
            <person name="Naito S."/>
            <person name="Nakashima M."/>
            <person name="Nakama Y."/>
            <person name="Nakamichi Y."/>
            <person name="Nakamura M."/>
            <person name="Meguro A."/>
            <person name="Negishi M."/>
            <person name="Ohta I."/>
            <person name="Ohta T."/>
            <person name="Okamoto M."/>
            <person name="Ono N."/>
            <person name="Saji S."/>
            <person name="Sakaguchi M."/>
            <person name="Sakai K."/>
            <person name="Shibata M."/>
            <person name="Shimokawa T."/>
            <person name="Song J."/>
            <person name="Takazaki Y."/>
            <person name="Terasawa K."/>
            <person name="Tsugane M."/>
            <person name="Tsuji K."/>
            <person name="Ueda S."/>
            <person name="Waki K."/>
            <person name="Yamagata H."/>
            <person name="Yamamoto M."/>
            <person name="Yamamoto S."/>
            <person name="Yamane H."/>
            <person name="Yoshiki S."/>
            <person name="Yoshihara R."/>
            <person name="Yukawa K."/>
            <person name="Zhong H."/>
            <person name="Yano M."/>
            <person name="Yuan Q."/>
            <person name="Ouyang S."/>
            <person name="Liu J."/>
            <person name="Jones K.M."/>
            <person name="Gansberger K."/>
            <person name="Moffat K."/>
            <person name="Hill J."/>
            <person name="Bera J."/>
            <person name="Fadrosh D."/>
            <person name="Jin S."/>
            <person name="Johri S."/>
            <person name="Kim M."/>
            <person name="Overton L."/>
            <person name="Reardon M."/>
            <person name="Tsitrin T."/>
            <person name="Vuong H."/>
            <person name="Weaver B."/>
            <person name="Ciecko A."/>
            <person name="Tallon L."/>
            <person name="Jackson J."/>
            <person name="Pai G."/>
            <person name="Aken S.V."/>
            <person name="Utterback T."/>
            <person name="Reidmuller S."/>
            <person name="Feldblyum T."/>
            <person name="Hsiao J."/>
            <person name="Zismann V."/>
            <person name="Iobst S."/>
            <person name="de Vazeille A.R."/>
            <person name="Buell C.R."/>
            <person name="Ying K."/>
            <person name="Li Y."/>
            <person name="Lu T."/>
            <person name="Huang Y."/>
            <person name="Zhao Q."/>
            <person name="Feng Q."/>
            <person name="Zhang L."/>
            <person name="Zhu J."/>
            <person name="Weng Q."/>
            <person name="Mu J."/>
            <person name="Lu Y."/>
            <person name="Fan D."/>
            <person name="Liu Y."/>
            <person name="Guan J."/>
            <person name="Zhang Y."/>
            <person name="Yu S."/>
            <person name="Liu X."/>
            <person name="Zhang Y."/>
            <person name="Hong G."/>
            <person name="Han B."/>
            <person name="Choisne N."/>
            <person name="Demange N."/>
            <person name="Orjeda G."/>
            <person name="Samain S."/>
            <person name="Cattolico L."/>
            <person name="Pelletier E."/>
            <person name="Couloux A."/>
            <person name="Segurens B."/>
            <person name="Wincker P."/>
            <person name="D'Hont A."/>
            <person name="Scarpelli C."/>
            <person name="Weissenbach J."/>
            <person name="Salanoubat M."/>
            <person name="Quetier F."/>
            <person name="Yu Y."/>
            <person name="Kim H.R."/>
            <person name="Rambo T."/>
            <person name="Currie J."/>
            <person name="Collura K."/>
            <person name="Luo M."/>
            <person name="Yang T."/>
            <person name="Ammiraju J.S.S."/>
            <person name="Engler F."/>
            <person name="Soderlund C."/>
            <person name="Wing R.A."/>
            <person name="Palmer L.E."/>
            <person name="de la Bastide M."/>
            <person name="Spiegel L."/>
            <person name="Nascimento L."/>
            <person name="Zutavern T."/>
            <person name="O'Shaughnessy A."/>
            <person name="Dike S."/>
            <person name="Dedhia N."/>
            <person name="Preston R."/>
            <person name="Balija V."/>
            <person name="McCombie W.R."/>
            <person name="Chow T."/>
            <person name="Chen H."/>
            <person name="Chung M."/>
            <person name="Chen C."/>
            <person name="Shaw J."/>
            <person name="Wu H."/>
            <person name="Hsiao K."/>
            <person name="Chao Y."/>
            <person name="Chu M."/>
            <person name="Cheng C."/>
            <person name="Hour A."/>
            <person name="Lee P."/>
            <person name="Lin S."/>
            <person name="Lin Y."/>
            <person name="Liou J."/>
            <person name="Liu S."/>
            <person name="Hsing Y."/>
            <person name="Raghuvanshi S."/>
            <person name="Mohanty A."/>
            <person name="Bharti A.K."/>
            <person name="Gaur A."/>
            <person name="Gupta V."/>
            <person name="Kumar D."/>
            <person name="Ravi V."/>
            <person name="Vij S."/>
            <person name="Kapur A."/>
            <person name="Khurana P."/>
            <person name="Khurana P."/>
            <person name="Khurana J.P."/>
            <person name="Tyagi A.K."/>
            <person name="Gaikwad K."/>
            <person name="Singh A."/>
            <person name="Dalal V."/>
            <person name="Srivastava S."/>
            <person name="Dixit A."/>
            <person name="Pal A.K."/>
            <person name="Ghazi I.A."/>
            <person name="Yadav M."/>
            <person name="Pandit A."/>
            <person name="Bhargava A."/>
            <person name="Sureshbabu K."/>
            <person name="Batra K."/>
            <person name="Sharma T.R."/>
            <person name="Mohapatra T."/>
            <person name="Singh N.K."/>
            <person name="Messing J."/>
            <person name="Nelson A.B."/>
            <person name="Fuks G."/>
            <person name="Kavchok S."/>
            <person name="Keizer G."/>
            <person name="Linton E."/>
            <person name="Llaca V."/>
            <person name="Song R."/>
            <person name="Tanyolac B."/>
            <person name="Young S."/>
            <person name="Ho-Il K."/>
            <person name="Hahn J.H."/>
            <person name="Sangsakoo G."/>
            <person name="Vanavichit A."/>
            <person name="de Mattos Luiz.A.T."/>
            <person name="Zimmer P.D."/>
            <person name="Malone G."/>
            <person name="Dellagostin O."/>
            <person name="de Oliveira A.C."/>
            <person name="Bevan M."/>
            <person name="Bancroft I."/>
            <person name="Minx P."/>
            <person name="Cordum H."/>
            <person name="Wilson R."/>
            <person name="Cheng Z."/>
            <person name="Jin W."/>
            <person name="Jiang J."/>
            <person name="Leong S.A."/>
            <person name="Iwama H."/>
            <person name="Gojobori T."/>
            <person name="Itoh T."/>
            <person name="Niimura Y."/>
            <person name="Fujii Y."/>
            <person name="Habara T."/>
            <person name="Sakai H."/>
            <person name="Sato Y."/>
            <person name="Wilson G."/>
            <person name="Kumar K."/>
            <person name="McCouch S."/>
            <person name="Juretic N."/>
            <person name="Hoen D."/>
            <person name="Wright S."/>
            <person name="Bruskiewich R."/>
            <person name="Bureau T."/>
            <person name="Miyao A."/>
            <person name="Hirochika H."/>
            <person name="Nishikawa T."/>
            <person name="Kadowaki K."/>
            <person name="Sugiura M."/>
            <person name="Burr B."/>
            <person name="Sasaki T."/>
        </authorList>
    </citation>
    <scope>NUCLEOTIDE SEQUENCE [LARGE SCALE GENOMIC DNA]</scope>
    <source>
        <strain evidence="3">cv. Nipponbare</strain>
    </source>
</reference>
<dbReference type="Proteomes" id="UP000059680">
    <property type="component" value="Chromosome 6"/>
</dbReference>
<evidence type="ECO:0000313" key="3">
    <source>
        <dbReference type="Proteomes" id="UP000059680"/>
    </source>
</evidence>
<dbReference type="PaxDb" id="39947-A0A0N7KLJ3"/>
<reference evidence="2 3" key="2">
    <citation type="journal article" date="2013" name="Plant Cell Physiol.">
        <title>Rice Annotation Project Database (RAP-DB): an integrative and interactive database for rice genomics.</title>
        <authorList>
            <person name="Sakai H."/>
            <person name="Lee S.S."/>
            <person name="Tanaka T."/>
            <person name="Numa H."/>
            <person name="Kim J."/>
            <person name="Kawahara Y."/>
            <person name="Wakimoto H."/>
            <person name="Yang C.C."/>
            <person name="Iwamoto M."/>
            <person name="Abe T."/>
            <person name="Yamada Y."/>
            <person name="Muto A."/>
            <person name="Inokuchi H."/>
            <person name="Ikemura T."/>
            <person name="Matsumoto T."/>
            <person name="Sasaki T."/>
            <person name="Itoh T."/>
        </authorList>
    </citation>
    <scope>NUCLEOTIDE SEQUENCE [LARGE SCALE GENOMIC DNA]</scope>
    <source>
        <strain evidence="3">cv. Nipponbare</strain>
    </source>
</reference>
<keyword evidence="3" id="KW-1185">Reference proteome</keyword>
<feature type="transmembrane region" description="Helical" evidence="1">
    <location>
        <begin position="21"/>
        <end position="40"/>
    </location>
</feature>
<gene>
    <name evidence="2" type="ordered locus">Os06g0149801</name>
    <name evidence="2" type="ORF">OSNPB_060149801</name>
</gene>
<feature type="transmembrane region" description="Helical" evidence="1">
    <location>
        <begin position="60"/>
        <end position="80"/>
    </location>
</feature>
<organism evidence="2 3">
    <name type="scientific">Oryza sativa subsp. japonica</name>
    <name type="common">Rice</name>
    <dbReference type="NCBI Taxonomy" id="39947"/>
    <lineage>
        <taxon>Eukaryota</taxon>
        <taxon>Viridiplantae</taxon>
        <taxon>Streptophyta</taxon>
        <taxon>Embryophyta</taxon>
        <taxon>Tracheophyta</taxon>
        <taxon>Spermatophyta</taxon>
        <taxon>Magnoliopsida</taxon>
        <taxon>Liliopsida</taxon>
        <taxon>Poales</taxon>
        <taxon>Poaceae</taxon>
        <taxon>BOP clade</taxon>
        <taxon>Oryzoideae</taxon>
        <taxon>Oryzeae</taxon>
        <taxon>Oryzinae</taxon>
        <taxon>Oryza</taxon>
        <taxon>Oryza sativa</taxon>
    </lineage>
</organism>
<name>A0A0N7KLJ3_ORYSJ</name>
<sequence length="94" mass="10047">MALHSSLACAKRSEFMYLSPPLGKMVTIIFPSYSFLDATFRQAAKLAPDDMPTSKPSSLASLFALAIASCAVTVMISSTIEISRFFGTKPGPIP</sequence>
<accession>A0A0N7KLJ3</accession>
<evidence type="ECO:0000313" key="2">
    <source>
        <dbReference type="EMBL" id="BAS96177.1"/>
    </source>
</evidence>
<dbReference type="EMBL" id="AP014962">
    <property type="protein sequence ID" value="BAS96177.1"/>
    <property type="molecule type" value="Genomic_DNA"/>
</dbReference>
<dbReference type="Gramene" id="Os06t0149801-01">
    <property type="protein sequence ID" value="Os06t0149801-01"/>
    <property type="gene ID" value="Os06g0149801"/>
</dbReference>
<keyword evidence="1" id="KW-0812">Transmembrane</keyword>
<keyword evidence="1" id="KW-0472">Membrane</keyword>
<dbReference type="InParanoid" id="A0A0N7KLJ3"/>
<protein>
    <submittedName>
        <fullName evidence="2">Os06g0149801 protein</fullName>
    </submittedName>
</protein>